<evidence type="ECO:0000313" key="2">
    <source>
        <dbReference type="Proteomes" id="UP000603227"/>
    </source>
</evidence>
<comment type="caution">
    <text evidence="1">The sequence shown here is derived from an EMBL/GenBank/DDBJ whole genome shotgun (WGS) entry which is preliminary data.</text>
</comment>
<dbReference type="AlphaFoldDB" id="A0A919GIH8"/>
<dbReference type="EMBL" id="BNAT01000005">
    <property type="protein sequence ID" value="GHH85430.1"/>
    <property type="molecule type" value="Genomic_DNA"/>
</dbReference>
<keyword evidence="2" id="KW-1185">Reference proteome</keyword>
<dbReference type="RefSeq" id="WP_189781913.1">
    <property type="nucleotide sequence ID" value="NZ_BNAT01000005.1"/>
</dbReference>
<proteinExistence type="predicted"/>
<organism evidence="1 2">
    <name type="scientific">Streptomyces capitiformicae</name>
    <dbReference type="NCBI Taxonomy" id="2014920"/>
    <lineage>
        <taxon>Bacteria</taxon>
        <taxon>Bacillati</taxon>
        <taxon>Actinomycetota</taxon>
        <taxon>Actinomycetes</taxon>
        <taxon>Kitasatosporales</taxon>
        <taxon>Streptomycetaceae</taxon>
        <taxon>Streptomyces</taxon>
    </lineage>
</organism>
<reference evidence="1" key="1">
    <citation type="journal article" date="2014" name="Int. J. Syst. Evol. Microbiol.">
        <title>Complete genome sequence of Corynebacterium casei LMG S-19264T (=DSM 44701T), isolated from a smear-ripened cheese.</title>
        <authorList>
            <consortium name="US DOE Joint Genome Institute (JGI-PGF)"/>
            <person name="Walter F."/>
            <person name="Albersmeier A."/>
            <person name="Kalinowski J."/>
            <person name="Ruckert C."/>
        </authorList>
    </citation>
    <scope>NUCLEOTIDE SEQUENCE</scope>
    <source>
        <strain evidence="1">CGMCC 4.7403</strain>
    </source>
</reference>
<dbReference type="Proteomes" id="UP000603227">
    <property type="component" value="Unassembled WGS sequence"/>
</dbReference>
<name>A0A919GIH8_9ACTN</name>
<gene>
    <name evidence="1" type="ORF">GCM10017771_18260</name>
</gene>
<reference evidence="1" key="2">
    <citation type="submission" date="2020-09" db="EMBL/GenBank/DDBJ databases">
        <authorList>
            <person name="Sun Q."/>
            <person name="Zhou Y."/>
        </authorList>
    </citation>
    <scope>NUCLEOTIDE SEQUENCE</scope>
    <source>
        <strain evidence="1">CGMCC 4.7403</strain>
    </source>
</reference>
<accession>A0A919GIH8</accession>
<evidence type="ECO:0000313" key="1">
    <source>
        <dbReference type="EMBL" id="GHH85430.1"/>
    </source>
</evidence>
<protein>
    <submittedName>
        <fullName evidence="1">Uncharacterized protein</fullName>
    </submittedName>
</protein>
<sequence length="180" mass="19414">MSLDENLTNKQPGDLIRSKEWNILASETVRLVDAAKLNSQLIGIQMQRGLEWENERTSGDWHMVAKETVNVETDTSFLLVGQGHGLSNASNVSLDVAIRVNGKILGHEATNDLFWGMGLVSPTVSGNTSIWTQIVAIAECSIPSGESGVELVMRCRKPNGGGGAVKFNAPTLWLIRLGAS</sequence>